<comment type="caution">
    <text evidence="6">The sequence shown here is derived from an EMBL/GenBank/DDBJ whole genome shotgun (WGS) entry which is preliminary data.</text>
</comment>
<feature type="transmembrane region" description="Helical" evidence="5">
    <location>
        <begin position="298"/>
        <end position="319"/>
    </location>
</feature>
<evidence type="ECO:0000256" key="4">
    <source>
        <dbReference type="ARBA" id="ARBA00023136"/>
    </source>
</evidence>
<name>A0A8S4R095_9NEOP</name>
<dbReference type="Gene3D" id="1.20.1250.20">
    <property type="entry name" value="MFS general substrate transporter like domains"/>
    <property type="match status" value="1"/>
</dbReference>
<organism evidence="6 7">
    <name type="scientific">Pararge aegeria aegeria</name>
    <dbReference type="NCBI Taxonomy" id="348720"/>
    <lineage>
        <taxon>Eukaryota</taxon>
        <taxon>Metazoa</taxon>
        <taxon>Ecdysozoa</taxon>
        <taxon>Arthropoda</taxon>
        <taxon>Hexapoda</taxon>
        <taxon>Insecta</taxon>
        <taxon>Pterygota</taxon>
        <taxon>Neoptera</taxon>
        <taxon>Endopterygota</taxon>
        <taxon>Lepidoptera</taxon>
        <taxon>Glossata</taxon>
        <taxon>Ditrysia</taxon>
        <taxon>Papilionoidea</taxon>
        <taxon>Nymphalidae</taxon>
        <taxon>Satyrinae</taxon>
        <taxon>Satyrini</taxon>
        <taxon>Parargina</taxon>
        <taxon>Pararge</taxon>
    </lineage>
</organism>
<feature type="transmembrane region" description="Helical" evidence="5">
    <location>
        <begin position="358"/>
        <end position="379"/>
    </location>
</feature>
<dbReference type="AlphaFoldDB" id="A0A8S4R095"/>
<dbReference type="OrthoDB" id="6133115at2759"/>
<keyword evidence="4 5" id="KW-0472">Membrane</keyword>
<evidence type="ECO:0000313" key="7">
    <source>
        <dbReference type="Proteomes" id="UP000838756"/>
    </source>
</evidence>
<feature type="transmembrane region" description="Helical" evidence="5">
    <location>
        <begin position="140"/>
        <end position="158"/>
    </location>
</feature>
<dbReference type="Pfam" id="PF00083">
    <property type="entry name" value="Sugar_tr"/>
    <property type="match status" value="1"/>
</dbReference>
<dbReference type="InterPro" id="IPR050549">
    <property type="entry name" value="MFS_Trehalose_Transporter"/>
</dbReference>
<dbReference type="SUPFAM" id="SSF103473">
    <property type="entry name" value="MFS general substrate transporter"/>
    <property type="match status" value="1"/>
</dbReference>
<feature type="transmembrane region" description="Helical" evidence="5">
    <location>
        <begin position="269"/>
        <end position="291"/>
    </location>
</feature>
<sequence>MMGLPSILVQQLKRNDSDIKVDLDTESWIASVHGFAGIPSIFIPYLMQCWGRRFGFRCSCLSVLIGWIILCFANSSLTIIMAEIFQGAGIKSLLVVCMVTISEMVEPKIRNQSIVSYGIIQTFIVLFVPTAGNFLHWKTISLILCFPLALAIIFSFIWPESPAWLAYKGRFEESKKSFIWLRGKNKESLAEMNALFIAQREFLNSEMTKESPKRSRLLLRAAWQKISRRDFYLPIFHMFVLLSCYYWSGNLLIVVYHPLLERVIENSESAFIAMISIVVAFIIGNVVGIVATDSSLCLYPLLGFTVCSSTAFYMVPFGVSTEIIPLRHRGVAGSVYIILMSISYTISLKIAPYLIDHLGTYGIFLLYAFILSLCLTWIWKYVPETKNKTLQTIEETFVGSYKDPSVVIDEGMNESYYLNDKE</sequence>
<dbReference type="GO" id="GO:0016020">
    <property type="term" value="C:membrane"/>
    <property type="evidence" value="ECO:0007669"/>
    <property type="project" value="UniProtKB-SubCell"/>
</dbReference>
<evidence type="ECO:0000256" key="1">
    <source>
        <dbReference type="ARBA" id="ARBA00004370"/>
    </source>
</evidence>
<keyword evidence="2 5" id="KW-0812">Transmembrane</keyword>
<gene>
    <name evidence="6" type="primary">jg22348</name>
    <name evidence="6" type="ORF">PAEG_LOCUS7814</name>
</gene>
<evidence type="ECO:0000313" key="6">
    <source>
        <dbReference type="EMBL" id="CAH2227285.1"/>
    </source>
</evidence>
<protein>
    <submittedName>
        <fullName evidence="6">Jg22348 protein</fullName>
    </submittedName>
</protein>
<dbReference type="InterPro" id="IPR036259">
    <property type="entry name" value="MFS_trans_sf"/>
</dbReference>
<accession>A0A8S4R095</accession>
<feature type="transmembrane region" description="Helical" evidence="5">
    <location>
        <begin position="28"/>
        <end position="47"/>
    </location>
</feature>
<reference evidence="6" key="1">
    <citation type="submission" date="2022-03" db="EMBL/GenBank/DDBJ databases">
        <authorList>
            <person name="Lindestad O."/>
        </authorList>
    </citation>
    <scope>NUCLEOTIDE SEQUENCE</scope>
</reference>
<feature type="transmembrane region" description="Helical" evidence="5">
    <location>
        <begin position="331"/>
        <end position="351"/>
    </location>
</feature>
<dbReference type="Proteomes" id="UP000838756">
    <property type="component" value="Unassembled WGS sequence"/>
</dbReference>
<feature type="transmembrane region" description="Helical" evidence="5">
    <location>
        <begin position="114"/>
        <end position="134"/>
    </location>
</feature>
<dbReference type="PANTHER" id="PTHR48021">
    <property type="match status" value="1"/>
</dbReference>
<dbReference type="EMBL" id="CAKXAJ010022790">
    <property type="protein sequence ID" value="CAH2227285.1"/>
    <property type="molecule type" value="Genomic_DNA"/>
</dbReference>
<proteinExistence type="predicted"/>
<comment type="subcellular location">
    <subcellularLocation>
        <location evidence="1">Membrane</location>
    </subcellularLocation>
</comment>
<dbReference type="PANTHER" id="PTHR48021:SF1">
    <property type="entry name" value="GH07001P-RELATED"/>
    <property type="match status" value="1"/>
</dbReference>
<evidence type="ECO:0000256" key="3">
    <source>
        <dbReference type="ARBA" id="ARBA00022989"/>
    </source>
</evidence>
<feature type="transmembrane region" description="Helical" evidence="5">
    <location>
        <begin position="231"/>
        <end position="249"/>
    </location>
</feature>
<dbReference type="GO" id="GO:0022857">
    <property type="term" value="F:transmembrane transporter activity"/>
    <property type="evidence" value="ECO:0007669"/>
    <property type="project" value="InterPro"/>
</dbReference>
<dbReference type="InterPro" id="IPR005828">
    <property type="entry name" value="MFS_sugar_transport-like"/>
</dbReference>
<evidence type="ECO:0000256" key="2">
    <source>
        <dbReference type="ARBA" id="ARBA00022692"/>
    </source>
</evidence>
<keyword evidence="7" id="KW-1185">Reference proteome</keyword>
<evidence type="ECO:0000256" key="5">
    <source>
        <dbReference type="SAM" id="Phobius"/>
    </source>
</evidence>
<keyword evidence="3 5" id="KW-1133">Transmembrane helix</keyword>